<feature type="domain" description="C2H2-type" evidence="13">
    <location>
        <begin position="848"/>
        <end position="875"/>
    </location>
</feature>
<dbReference type="Proteomes" id="UP000014760">
    <property type="component" value="Unassembled WGS sequence"/>
</dbReference>
<feature type="domain" description="C2H2-type" evidence="13">
    <location>
        <begin position="375"/>
        <end position="402"/>
    </location>
</feature>
<keyword evidence="16" id="KW-1185">Reference proteome</keyword>
<dbReference type="InterPro" id="IPR013087">
    <property type="entry name" value="Znf_C2H2_type"/>
</dbReference>
<feature type="region of interest" description="Disordered" evidence="12">
    <location>
        <begin position="49"/>
        <end position="72"/>
    </location>
</feature>
<dbReference type="GO" id="GO:0008270">
    <property type="term" value="F:zinc ion binding"/>
    <property type="evidence" value="ECO:0007669"/>
    <property type="project" value="UniProtKB-KW"/>
</dbReference>
<evidence type="ECO:0000256" key="8">
    <source>
        <dbReference type="ARBA" id="ARBA00023125"/>
    </source>
</evidence>
<evidence type="ECO:0000256" key="9">
    <source>
        <dbReference type="ARBA" id="ARBA00023163"/>
    </source>
</evidence>
<evidence type="ECO:0000313" key="14">
    <source>
        <dbReference type="EMBL" id="ELU12691.1"/>
    </source>
</evidence>
<evidence type="ECO:0000256" key="4">
    <source>
        <dbReference type="ARBA" id="ARBA00022737"/>
    </source>
</evidence>
<feature type="domain" description="C2H2-type" evidence="13">
    <location>
        <begin position="904"/>
        <end position="931"/>
    </location>
</feature>
<keyword evidence="6" id="KW-0862">Zinc</keyword>
<dbReference type="PANTHER" id="PTHR24384">
    <property type="entry name" value="FINGER PUTATIVE TRANSCRIPTION FACTOR FAMILY-RELATED"/>
    <property type="match status" value="1"/>
</dbReference>
<name>R7V8M5_CAPTE</name>
<dbReference type="PROSITE" id="PS50157">
    <property type="entry name" value="ZINC_FINGER_C2H2_2"/>
    <property type="match status" value="12"/>
</dbReference>
<keyword evidence="3" id="KW-0479">Metal-binding</keyword>
<proteinExistence type="inferred from homology"/>
<dbReference type="FunFam" id="3.30.160.60:FF:000100">
    <property type="entry name" value="Zinc finger 45-like"/>
    <property type="match status" value="1"/>
</dbReference>
<feature type="domain" description="C2H2-type" evidence="13">
    <location>
        <begin position="347"/>
        <end position="374"/>
    </location>
</feature>
<feature type="domain" description="C2H2-type" evidence="13">
    <location>
        <begin position="677"/>
        <end position="704"/>
    </location>
</feature>
<keyword evidence="9" id="KW-0804">Transcription</keyword>
<feature type="domain" description="C2H2-type" evidence="13">
    <location>
        <begin position="876"/>
        <end position="903"/>
    </location>
</feature>
<evidence type="ECO:0000256" key="3">
    <source>
        <dbReference type="ARBA" id="ARBA00022723"/>
    </source>
</evidence>
<dbReference type="EnsemblMetazoa" id="CapteT226185">
    <property type="protein sequence ID" value="CapteP226185"/>
    <property type="gene ID" value="CapteG226185"/>
</dbReference>
<organism evidence="14">
    <name type="scientific">Capitella teleta</name>
    <name type="common">Polychaete worm</name>
    <dbReference type="NCBI Taxonomy" id="283909"/>
    <lineage>
        <taxon>Eukaryota</taxon>
        <taxon>Metazoa</taxon>
        <taxon>Spiralia</taxon>
        <taxon>Lophotrochozoa</taxon>
        <taxon>Annelida</taxon>
        <taxon>Polychaeta</taxon>
        <taxon>Sedentaria</taxon>
        <taxon>Scolecida</taxon>
        <taxon>Capitellidae</taxon>
        <taxon>Capitella</taxon>
    </lineage>
</organism>
<dbReference type="PANTHER" id="PTHR24384:SF189">
    <property type="entry name" value="C2H2-TYPE DOMAIN-CONTAINING PROTEIN-RELATED"/>
    <property type="match status" value="1"/>
</dbReference>
<protein>
    <recommendedName>
        <fullName evidence="13">C2H2-type domain-containing protein</fullName>
    </recommendedName>
</protein>
<dbReference type="InterPro" id="IPR050752">
    <property type="entry name" value="C2H2-ZF_domain"/>
</dbReference>
<dbReference type="EMBL" id="KB295744">
    <property type="protein sequence ID" value="ELU12691.1"/>
    <property type="molecule type" value="Genomic_DNA"/>
</dbReference>
<feature type="domain" description="C2H2-type" evidence="13">
    <location>
        <begin position="705"/>
        <end position="733"/>
    </location>
</feature>
<comment type="similarity">
    <text evidence="2">Belongs to the krueppel C2H2-type zinc-finger protein family.</text>
</comment>
<evidence type="ECO:0000256" key="10">
    <source>
        <dbReference type="ARBA" id="ARBA00023242"/>
    </source>
</evidence>
<keyword evidence="10" id="KW-0539">Nucleus</keyword>
<dbReference type="Pfam" id="PF12874">
    <property type="entry name" value="zf-met"/>
    <property type="match status" value="2"/>
</dbReference>
<keyword evidence="8" id="KW-0238">DNA-binding</keyword>
<comment type="subcellular location">
    <subcellularLocation>
        <location evidence="1">Nucleus</location>
    </subcellularLocation>
</comment>
<dbReference type="InterPro" id="IPR036236">
    <property type="entry name" value="Znf_C2H2_sf"/>
</dbReference>
<dbReference type="OrthoDB" id="3565419at2759"/>
<keyword evidence="7" id="KW-0805">Transcription regulation</keyword>
<evidence type="ECO:0000256" key="12">
    <source>
        <dbReference type="SAM" id="MobiDB-lite"/>
    </source>
</evidence>
<dbReference type="EMBL" id="AMQN01005337">
    <property type="status" value="NOT_ANNOTATED_CDS"/>
    <property type="molecule type" value="Genomic_DNA"/>
</dbReference>
<dbReference type="PROSITE" id="PS00028">
    <property type="entry name" value="ZINC_FINGER_C2H2_1"/>
    <property type="match status" value="12"/>
</dbReference>
<accession>R7V8M5</accession>
<evidence type="ECO:0000256" key="11">
    <source>
        <dbReference type="PROSITE-ProRule" id="PRU00042"/>
    </source>
</evidence>
<dbReference type="FunFam" id="3.30.160.60:FF:000446">
    <property type="entry name" value="Zinc finger protein"/>
    <property type="match status" value="2"/>
</dbReference>
<dbReference type="OMA" id="ASHACKH"/>
<feature type="domain" description="C2H2-type" evidence="13">
    <location>
        <begin position="734"/>
        <end position="761"/>
    </location>
</feature>
<sequence length="1146" mass="128957">MSDSVKNMMRLEKKEVEFKREKVTPRRSVRERTIIPVRDLLGIKTRKRKNVEESLEEQIEIESPHPRDEPQLLVDEDSADESIPELKTVKSEEDVILAVEEIVGGNAQAEEVEQETGMEEKGEALSPVALAATLSGEEREAVASVIAEYQENCAAQTVFIIQGESGEPPIVLRLNGEEEEGEVQSYTVITEDPEVVKDGQMFQVDADVPETDQPSTSTAYSDQITQSSEIVKQQYPGIAMATEVSEAVEETDSSDVLFAPITEQDISEVNPKTGRCKPAQHLVATSNLQSLVNQIKADVDLSQHVQFCKNYNRGTMQCRHCKEMISNRHAFRAHMRTKHSDLQFKPFKCPLCDYRAEVKASVARHINVHSAHKPYACTVCGRGFAFKQKLQIHMKYHRNVRDQICPLCKMAFHEHNTLKAHLSKVHGMSNPGEFLQQMKNTKSLWKIAPAEEKDQHEEGLTASEVINLVSAGEAEQQEAQEEQGEREPAGKSVQILSFPVQRTSNMIEENTAKESNAVLMPHSAKSVIKNTSRLEMRTKAYKESKEETAAHVSTATTNQSVHPPFKIKSKATPLVSDHHLYMDPITSKSSFFLSAMIIDFLISPPAESEMNVNPPNKVFAKCKLCSDIMFCKSQFFTHMELQHPEIKAWGCPQCPYKSRGRPAILTHLKIHIGKKNHKCSICSKAFLHKHKLTSHMRIHENLRNIKCTLCPRAFNETNDLTKHIRQVHVGLRLYECESCGKKFKDSSQLRSHILTHDLVKRAECEVCHKMYKSAASLKQHMKGHACIFHCDICDRSFGSYSGFMAHKVMHDESRDYEGFDCPKCDAVLLTKGSFNRHLKVVHSDVRRFICEVCNSAFKSRKDLNNHCLIHLKEKQFKCSICALPCRSAESLRVHMLRHSAWKPYTCRLCGKTYTQKHALQMHLAHHNKGDQCLYCNTIIHNRIMMHAHMRMEHMTELEQDSARSEPDQAATAAAVAAGTPTQNVLTVYMCVECQNVCLSKEALNNHMLQVHGIEQQQEDAAADEVHNQVTTESQVSISSPSGNAAERVVTLVHPVAEDSEETQAQKDNVVTFTDPNTSLQYIVPVNANSLLSGLTGNGLESLEIDQQEKGAENVVVYEEVEITEEVKTTEEEEEAGAEGVVQEEKA</sequence>
<dbReference type="GO" id="GO:0005634">
    <property type="term" value="C:nucleus"/>
    <property type="evidence" value="ECO:0007669"/>
    <property type="project" value="UniProtKB-SubCell"/>
</dbReference>
<dbReference type="SMART" id="SM00355">
    <property type="entry name" value="ZnF_C2H2"/>
    <property type="match status" value="17"/>
</dbReference>
<evidence type="ECO:0000259" key="13">
    <source>
        <dbReference type="PROSITE" id="PS50157"/>
    </source>
</evidence>
<dbReference type="AlphaFoldDB" id="R7V8M5"/>
<evidence type="ECO:0000313" key="16">
    <source>
        <dbReference type="Proteomes" id="UP000014760"/>
    </source>
</evidence>
<evidence type="ECO:0000256" key="6">
    <source>
        <dbReference type="ARBA" id="ARBA00022833"/>
    </source>
</evidence>
<feature type="domain" description="C2H2-type" evidence="13">
    <location>
        <begin position="788"/>
        <end position="815"/>
    </location>
</feature>
<gene>
    <name evidence="14" type="ORF">CAPTEDRAFT_226185</name>
</gene>
<dbReference type="FunFam" id="3.30.160.60:FF:000075">
    <property type="entry name" value="Putative zinc finger protein 536"/>
    <property type="match status" value="1"/>
</dbReference>
<dbReference type="GO" id="GO:0000978">
    <property type="term" value="F:RNA polymerase II cis-regulatory region sequence-specific DNA binding"/>
    <property type="evidence" value="ECO:0007669"/>
    <property type="project" value="TreeGrafter"/>
</dbReference>
<reference evidence="14 16" key="2">
    <citation type="journal article" date="2013" name="Nature">
        <title>Insights into bilaterian evolution from three spiralian genomes.</title>
        <authorList>
            <person name="Simakov O."/>
            <person name="Marletaz F."/>
            <person name="Cho S.J."/>
            <person name="Edsinger-Gonzales E."/>
            <person name="Havlak P."/>
            <person name="Hellsten U."/>
            <person name="Kuo D.H."/>
            <person name="Larsson T."/>
            <person name="Lv J."/>
            <person name="Arendt D."/>
            <person name="Savage R."/>
            <person name="Osoegawa K."/>
            <person name="de Jong P."/>
            <person name="Grimwood J."/>
            <person name="Chapman J.A."/>
            <person name="Shapiro H."/>
            <person name="Aerts A."/>
            <person name="Otillar R.P."/>
            <person name="Terry A.Y."/>
            <person name="Boore J.L."/>
            <person name="Grigoriev I.V."/>
            <person name="Lindberg D.R."/>
            <person name="Seaver E.C."/>
            <person name="Weisblat D.A."/>
            <person name="Putnam N.H."/>
            <person name="Rokhsar D.S."/>
        </authorList>
    </citation>
    <scope>NUCLEOTIDE SEQUENCE</scope>
    <source>
        <strain evidence="14 16">I ESC-2004</strain>
    </source>
</reference>
<dbReference type="Gene3D" id="3.30.160.60">
    <property type="entry name" value="Classic Zinc Finger"/>
    <property type="match status" value="8"/>
</dbReference>
<keyword evidence="5 11" id="KW-0863">Zinc-finger</keyword>
<reference evidence="16" key="1">
    <citation type="submission" date="2012-12" db="EMBL/GenBank/DDBJ databases">
        <authorList>
            <person name="Hellsten U."/>
            <person name="Grimwood J."/>
            <person name="Chapman J.A."/>
            <person name="Shapiro H."/>
            <person name="Aerts A."/>
            <person name="Otillar R.P."/>
            <person name="Terry A.Y."/>
            <person name="Boore J.L."/>
            <person name="Simakov O."/>
            <person name="Marletaz F."/>
            <person name="Cho S.-J."/>
            <person name="Edsinger-Gonzales E."/>
            <person name="Havlak P."/>
            <person name="Kuo D.-H."/>
            <person name="Larsson T."/>
            <person name="Lv J."/>
            <person name="Arendt D."/>
            <person name="Savage R."/>
            <person name="Osoegawa K."/>
            <person name="de Jong P."/>
            <person name="Lindberg D.R."/>
            <person name="Seaver E.C."/>
            <person name="Weisblat D.A."/>
            <person name="Putnam N.H."/>
            <person name="Grigoriev I.V."/>
            <person name="Rokhsar D.S."/>
        </authorList>
    </citation>
    <scope>NUCLEOTIDE SEQUENCE</scope>
    <source>
        <strain evidence="16">I ESC-2004</strain>
    </source>
</reference>
<feature type="domain" description="C2H2-type" evidence="13">
    <location>
        <begin position="819"/>
        <end position="847"/>
    </location>
</feature>
<dbReference type="HOGENOM" id="CLU_277096_0_0_1"/>
<evidence type="ECO:0000313" key="15">
    <source>
        <dbReference type="EnsemblMetazoa" id="CapteP226185"/>
    </source>
</evidence>
<feature type="domain" description="C2H2-type" evidence="13">
    <location>
        <begin position="403"/>
        <end position="431"/>
    </location>
</feature>
<evidence type="ECO:0000256" key="2">
    <source>
        <dbReference type="ARBA" id="ARBA00006991"/>
    </source>
</evidence>
<keyword evidence="4" id="KW-0677">Repeat</keyword>
<feature type="region of interest" description="Disordered" evidence="12">
    <location>
        <begin position="1124"/>
        <end position="1146"/>
    </location>
</feature>
<dbReference type="GO" id="GO:0000981">
    <property type="term" value="F:DNA-binding transcription factor activity, RNA polymerase II-specific"/>
    <property type="evidence" value="ECO:0007669"/>
    <property type="project" value="TreeGrafter"/>
</dbReference>
<evidence type="ECO:0000256" key="5">
    <source>
        <dbReference type="ARBA" id="ARBA00022771"/>
    </source>
</evidence>
<evidence type="ECO:0000256" key="7">
    <source>
        <dbReference type="ARBA" id="ARBA00023015"/>
    </source>
</evidence>
<dbReference type="SUPFAM" id="SSF57667">
    <property type="entry name" value="beta-beta-alpha zinc fingers"/>
    <property type="match status" value="8"/>
</dbReference>
<dbReference type="STRING" id="283909.R7V8M5"/>
<feature type="domain" description="C2H2-type" evidence="13">
    <location>
        <begin position="762"/>
        <end position="785"/>
    </location>
</feature>
<reference evidence="15" key="3">
    <citation type="submission" date="2015-06" db="UniProtKB">
        <authorList>
            <consortium name="EnsemblMetazoa"/>
        </authorList>
    </citation>
    <scope>IDENTIFICATION</scope>
</reference>
<evidence type="ECO:0000256" key="1">
    <source>
        <dbReference type="ARBA" id="ARBA00004123"/>
    </source>
</evidence>
<dbReference type="Pfam" id="PF00096">
    <property type="entry name" value="zf-C2H2"/>
    <property type="match status" value="3"/>
</dbReference>